<accession>A0A8S2RX01</accession>
<evidence type="ECO:0000313" key="3">
    <source>
        <dbReference type="Proteomes" id="UP000681720"/>
    </source>
</evidence>
<comment type="caution">
    <text evidence="1">The sequence shown here is derived from an EMBL/GenBank/DDBJ whole genome shotgun (WGS) entry which is preliminary data.</text>
</comment>
<evidence type="ECO:0000313" key="1">
    <source>
        <dbReference type="EMBL" id="CAF4193274.1"/>
    </source>
</evidence>
<reference evidence="1" key="1">
    <citation type="submission" date="2021-02" db="EMBL/GenBank/DDBJ databases">
        <authorList>
            <person name="Nowell W R."/>
        </authorList>
    </citation>
    <scope>NUCLEOTIDE SEQUENCE</scope>
</reference>
<dbReference type="Proteomes" id="UP000676336">
    <property type="component" value="Unassembled WGS sequence"/>
</dbReference>
<evidence type="ECO:0000313" key="2">
    <source>
        <dbReference type="EMBL" id="CAF5183982.1"/>
    </source>
</evidence>
<dbReference type="EMBL" id="CAJOBJ010017543">
    <property type="protein sequence ID" value="CAF4193274.1"/>
    <property type="molecule type" value="Genomic_DNA"/>
</dbReference>
<dbReference type="Proteomes" id="UP000681720">
    <property type="component" value="Unassembled WGS sequence"/>
</dbReference>
<name>A0A8S2RX01_9BILA</name>
<gene>
    <name evidence="1" type="ORF">GIL414_LOCUS21302</name>
    <name evidence="2" type="ORF">SMN809_LOCUS69829</name>
</gene>
<proteinExistence type="predicted"/>
<protein>
    <submittedName>
        <fullName evidence="1">Uncharacterized protein</fullName>
    </submittedName>
</protein>
<dbReference type="AlphaFoldDB" id="A0A8S2RX01"/>
<organism evidence="1 3">
    <name type="scientific">Rotaria magnacalcarata</name>
    <dbReference type="NCBI Taxonomy" id="392030"/>
    <lineage>
        <taxon>Eukaryota</taxon>
        <taxon>Metazoa</taxon>
        <taxon>Spiralia</taxon>
        <taxon>Gnathifera</taxon>
        <taxon>Rotifera</taxon>
        <taxon>Eurotatoria</taxon>
        <taxon>Bdelloidea</taxon>
        <taxon>Philodinida</taxon>
        <taxon>Philodinidae</taxon>
        <taxon>Rotaria</taxon>
    </lineage>
</organism>
<sequence length="53" mass="6334">MVDTVTQAAPLKSYVRIAEAVHNWAIENNSKYWDRHIQDYGQIHFTENDRKSW</sequence>
<dbReference type="EMBL" id="CAJOBI010320278">
    <property type="protein sequence ID" value="CAF5183982.1"/>
    <property type="molecule type" value="Genomic_DNA"/>
</dbReference>
<feature type="non-terminal residue" evidence="1">
    <location>
        <position position="1"/>
    </location>
</feature>